<comment type="caution">
    <text evidence="2">The sequence shown here is derived from an EMBL/GenBank/DDBJ whole genome shotgun (WGS) entry which is preliminary data.</text>
</comment>
<dbReference type="GO" id="GO:0008233">
    <property type="term" value="F:peptidase activity"/>
    <property type="evidence" value="ECO:0007669"/>
    <property type="project" value="UniProtKB-KW"/>
</dbReference>
<gene>
    <name evidence="2" type="ORF">NIES30_20435</name>
</gene>
<dbReference type="InterPro" id="IPR052173">
    <property type="entry name" value="Beta-lactam_resp_regulator"/>
</dbReference>
<name>A0A1U7J0F3_9CYAN</name>
<reference evidence="2 3" key="1">
    <citation type="submission" date="2016-11" db="EMBL/GenBank/DDBJ databases">
        <title>Draft Genome Sequences of Nine Cyanobacterial Strains from Diverse Habitats.</title>
        <authorList>
            <person name="Zhu T."/>
            <person name="Hou S."/>
            <person name="Lu X."/>
            <person name="Hess W.R."/>
        </authorList>
    </citation>
    <scope>NUCLEOTIDE SEQUENCE [LARGE SCALE GENOMIC DNA]</scope>
    <source>
        <strain evidence="2 3">NIES-30</strain>
    </source>
</reference>
<dbReference type="Gene3D" id="3.30.2010.10">
    <property type="entry name" value="Metalloproteases ('zincins'), catalytic domain"/>
    <property type="match status" value="1"/>
</dbReference>
<feature type="transmembrane region" description="Helical" evidence="1">
    <location>
        <begin position="33"/>
        <end position="53"/>
    </location>
</feature>
<evidence type="ECO:0000313" key="3">
    <source>
        <dbReference type="Proteomes" id="UP000185557"/>
    </source>
</evidence>
<dbReference type="PANTHER" id="PTHR34978">
    <property type="entry name" value="POSSIBLE SENSOR-TRANSDUCER PROTEIN BLAR"/>
    <property type="match status" value="1"/>
</dbReference>
<dbReference type="GO" id="GO:0006508">
    <property type="term" value="P:proteolysis"/>
    <property type="evidence" value="ECO:0007669"/>
    <property type="project" value="UniProtKB-KW"/>
</dbReference>
<sequence length="291" mass="32484">MHSSLLVLTIVVATVWRWRWRPCDGSWPVRWESALNAFCLPPLMIALAAVAVLSMGHHGTMIGQAVSPVGCWASLGILSFAAGVLAYAQGQAVRTTRGLRQYAVVSLPQGAQARCLPIDLPLAAQVGLWRSSLLVSRGWLEQLTAIEQQAMLAHEQAHADHRDPFWFFWLGAVRRFTCWLPNTEPLWEELLLLRELRADRQAASTSDPLLLAELLVKLARQMALATHSQSSKHWLETGVGFNQDLSLTRLEQRVNALVAPDTEVKIAEKRQVRLAWLMVAMLPLAVTWLHT</sequence>
<dbReference type="OrthoDB" id="462286at2"/>
<feature type="transmembrane region" description="Helical" evidence="1">
    <location>
        <begin position="274"/>
        <end position="290"/>
    </location>
</feature>
<accession>A0A1U7J0F3</accession>
<dbReference type="Proteomes" id="UP000185557">
    <property type="component" value="Unassembled WGS sequence"/>
</dbReference>
<organism evidence="2 3">
    <name type="scientific">Phormidium tenue NIES-30</name>
    <dbReference type="NCBI Taxonomy" id="549789"/>
    <lineage>
        <taxon>Bacteria</taxon>
        <taxon>Bacillati</taxon>
        <taxon>Cyanobacteriota</taxon>
        <taxon>Cyanophyceae</taxon>
        <taxon>Oscillatoriophycideae</taxon>
        <taxon>Oscillatoriales</taxon>
        <taxon>Oscillatoriaceae</taxon>
        <taxon>Phormidium</taxon>
    </lineage>
</organism>
<proteinExistence type="predicted"/>
<feature type="transmembrane region" description="Helical" evidence="1">
    <location>
        <begin position="65"/>
        <end position="88"/>
    </location>
</feature>
<keyword evidence="2" id="KW-0645">Protease</keyword>
<dbReference type="PANTHER" id="PTHR34978:SF3">
    <property type="entry name" value="SLR0241 PROTEIN"/>
    <property type="match status" value="1"/>
</dbReference>
<dbReference type="EMBL" id="MRCG01000018">
    <property type="protein sequence ID" value="OKH45149.1"/>
    <property type="molecule type" value="Genomic_DNA"/>
</dbReference>
<evidence type="ECO:0000256" key="1">
    <source>
        <dbReference type="SAM" id="Phobius"/>
    </source>
</evidence>
<evidence type="ECO:0000313" key="2">
    <source>
        <dbReference type="EMBL" id="OKH45149.1"/>
    </source>
</evidence>
<dbReference type="STRING" id="549789.NIES30_20435"/>
<keyword evidence="1" id="KW-0472">Membrane</keyword>
<keyword evidence="3" id="KW-1185">Reference proteome</keyword>
<keyword evidence="2" id="KW-0378">Hydrolase</keyword>
<dbReference type="AlphaFoldDB" id="A0A1U7J0F3"/>
<keyword evidence="1" id="KW-0812">Transmembrane</keyword>
<dbReference type="RefSeq" id="WP_073610301.1">
    <property type="nucleotide sequence ID" value="NZ_MRCG01000018.1"/>
</dbReference>
<protein>
    <submittedName>
        <fullName evidence="2">Zn-dependent protease with chaperone function</fullName>
    </submittedName>
</protein>
<keyword evidence="1" id="KW-1133">Transmembrane helix</keyword>